<dbReference type="AlphaFoldDB" id="A0ABD2WG31"/>
<accession>A0ABD2WG31</accession>
<comment type="caution">
    <text evidence="1">The sequence shown here is derived from an EMBL/GenBank/DDBJ whole genome shotgun (WGS) entry which is preliminary data.</text>
</comment>
<sequence>MDFEFNEALHAYIGTLFCTHTFSYFFFPHTSSRTLLLFIFTAILARRCAACIVQHRVQAVVTAAAAGAKLSAKAAHAAAEVVMPFSAVMPVAGRLWRDALTLS</sequence>
<proteinExistence type="predicted"/>
<organism evidence="1 2">
    <name type="scientific">Trichogramma kaykai</name>
    <dbReference type="NCBI Taxonomy" id="54128"/>
    <lineage>
        <taxon>Eukaryota</taxon>
        <taxon>Metazoa</taxon>
        <taxon>Ecdysozoa</taxon>
        <taxon>Arthropoda</taxon>
        <taxon>Hexapoda</taxon>
        <taxon>Insecta</taxon>
        <taxon>Pterygota</taxon>
        <taxon>Neoptera</taxon>
        <taxon>Endopterygota</taxon>
        <taxon>Hymenoptera</taxon>
        <taxon>Apocrita</taxon>
        <taxon>Proctotrupomorpha</taxon>
        <taxon>Chalcidoidea</taxon>
        <taxon>Trichogrammatidae</taxon>
        <taxon>Trichogramma</taxon>
    </lineage>
</organism>
<reference evidence="1 2" key="1">
    <citation type="journal article" date="2024" name="bioRxiv">
        <title>A reference genome for Trichogramma kaykai: A tiny desert-dwelling parasitoid wasp with competing sex-ratio distorters.</title>
        <authorList>
            <person name="Culotta J."/>
            <person name="Lindsey A.R."/>
        </authorList>
    </citation>
    <scope>NUCLEOTIDE SEQUENCE [LARGE SCALE GENOMIC DNA]</scope>
    <source>
        <strain evidence="1 2">KSX58</strain>
    </source>
</reference>
<dbReference type="EMBL" id="JBJJXI010000108">
    <property type="protein sequence ID" value="KAL3391799.1"/>
    <property type="molecule type" value="Genomic_DNA"/>
</dbReference>
<evidence type="ECO:0000313" key="1">
    <source>
        <dbReference type="EMBL" id="KAL3391799.1"/>
    </source>
</evidence>
<evidence type="ECO:0000313" key="2">
    <source>
        <dbReference type="Proteomes" id="UP001627154"/>
    </source>
</evidence>
<keyword evidence="2" id="KW-1185">Reference proteome</keyword>
<dbReference type="Proteomes" id="UP001627154">
    <property type="component" value="Unassembled WGS sequence"/>
</dbReference>
<protein>
    <submittedName>
        <fullName evidence="1">Uncharacterized protein</fullName>
    </submittedName>
</protein>
<name>A0ABD2WG31_9HYME</name>
<gene>
    <name evidence="1" type="ORF">TKK_013699</name>
</gene>